<dbReference type="CDD" id="cd00834">
    <property type="entry name" value="KAS_I_II"/>
    <property type="match status" value="1"/>
</dbReference>
<protein>
    <submittedName>
        <fullName evidence="5">Beta-ketoacyl-[acyl-carrier-protein] synthase family protein</fullName>
    </submittedName>
</protein>
<dbReference type="InterPro" id="IPR014031">
    <property type="entry name" value="Ketoacyl_synth_C"/>
</dbReference>
<organism evidence="5 6">
    <name type="scientific">Myceligenerans crystallogenes</name>
    <dbReference type="NCBI Taxonomy" id="316335"/>
    <lineage>
        <taxon>Bacteria</taxon>
        <taxon>Bacillati</taxon>
        <taxon>Actinomycetota</taxon>
        <taxon>Actinomycetes</taxon>
        <taxon>Micrococcales</taxon>
        <taxon>Promicromonosporaceae</taxon>
        <taxon>Myceligenerans</taxon>
    </lineage>
</organism>
<comment type="similarity">
    <text evidence="1 3">Belongs to the thiolase-like superfamily. Beta-ketoacyl-ACP synthases family.</text>
</comment>
<dbReference type="RefSeq" id="WP_344103467.1">
    <property type="nucleotide sequence ID" value="NZ_BAAANL010000005.1"/>
</dbReference>
<dbReference type="PANTHER" id="PTHR11712">
    <property type="entry name" value="POLYKETIDE SYNTHASE-RELATED"/>
    <property type="match status" value="1"/>
</dbReference>
<evidence type="ECO:0000256" key="3">
    <source>
        <dbReference type="RuleBase" id="RU003694"/>
    </source>
</evidence>
<dbReference type="Pfam" id="PF02801">
    <property type="entry name" value="Ketoacyl-synt_C"/>
    <property type="match status" value="1"/>
</dbReference>
<accession>A0ABN2NGC1</accession>
<dbReference type="InterPro" id="IPR020841">
    <property type="entry name" value="PKS_Beta-ketoAc_synthase_dom"/>
</dbReference>
<comment type="caution">
    <text evidence="5">The sequence shown here is derived from an EMBL/GenBank/DDBJ whole genome shotgun (WGS) entry which is preliminary data.</text>
</comment>
<evidence type="ECO:0000256" key="1">
    <source>
        <dbReference type="ARBA" id="ARBA00008467"/>
    </source>
</evidence>
<dbReference type="Gene3D" id="3.40.47.10">
    <property type="match status" value="1"/>
</dbReference>
<keyword evidence="6" id="KW-1185">Reference proteome</keyword>
<evidence type="ECO:0000259" key="4">
    <source>
        <dbReference type="PROSITE" id="PS52004"/>
    </source>
</evidence>
<dbReference type="InterPro" id="IPR000794">
    <property type="entry name" value="Beta-ketoacyl_synthase"/>
</dbReference>
<dbReference type="PROSITE" id="PS52004">
    <property type="entry name" value="KS3_2"/>
    <property type="match status" value="1"/>
</dbReference>
<dbReference type="SMART" id="SM00825">
    <property type="entry name" value="PKS_KS"/>
    <property type="match status" value="1"/>
</dbReference>
<reference evidence="5 6" key="1">
    <citation type="journal article" date="2019" name="Int. J. Syst. Evol. Microbiol.">
        <title>The Global Catalogue of Microorganisms (GCM) 10K type strain sequencing project: providing services to taxonomists for standard genome sequencing and annotation.</title>
        <authorList>
            <consortium name="The Broad Institute Genomics Platform"/>
            <consortium name="The Broad Institute Genome Sequencing Center for Infectious Disease"/>
            <person name="Wu L."/>
            <person name="Ma J."/>
        </authorList>
    </citation>
    <scope>NUCLEOTIDE SEQUENCE [LARGE SCALE GENOMIC DNA]</scope>
    <source>
        <strain evidence="5 6">JCM 14326</strain>
    </source>
</reference>
<gene>
    <name evidence="5" type="ORF">GCM10009751_25770</name>
</gene>
<proteinExistence type="inferred from homology"/>
<dbReference type="EMBL" id="BAAANL010000005">
    <property type="protein sequence ID" value="GAA1866472.1"/>
    <property type="molecule type" value="Genomic_DNA"/>
</dbReference>
<evidence type="ECO:0000313" key="6">
    <source>
        <dbReference type="Proteomes" id="UP001501094"/>
    </source>
</evidence>
<name>A0ABN2NGC1_9MICO</name>
<feature type="domain" description="Ketosynthase family 3 (KS3)" evidence="4">
    <location>
        <begin position="18"/>
        <end position="408"/>
    </location>
</feature>
<dbReference type="InterPro" id="IPR016039">
    <property type="entry name" value="Thiolase-like"/>
</dbReference>
<sequence>MSATVLDGPGVVAPQTPAERIVITGIGVISSVGEGVDEFREALRGGVSGARKISAFDTTGYDREFACEVPRAADDSSGNGRAAQFAAEAAARAIADAGLSADQLRAARGAIAVGTTDGESQDIDELVRHEVAEDAGDADPLRRRVQPFRLATAVARALELSDVDVATIATACAAGNYAIGYGFEALRSGDAQYALVGGADALCRKTFTGFYRLGTITPDVCRPFDADRQGILTGEGGCVLYLETERSARARGARIYAEVRGYGLSCDATHPVAPDVTGIARCMESALDKSGVTPADVDLVSAHGTGTHANDVTECAALGTVFGEDLPTTVSIKSMLGHAMGAASALGAAACAIAIESGFIPPTINHRETDPECPVDCVPNESRPADLQVVVNDGLAFGGNNAVVVLGRPRTAEAHAAEARIAADLQEEGSHV</sequence>
<dbReference type="Proteomes" id="UP001501094">
    <property type="component" value="Unassembled WGS sequence"/>
</dbReference>
<keyword evidence="2 3" id="KW-0808">Transferase</keyword>
<dbReference type="PANTHER" id="PTHR11712:SF336">
    <property type="entry name" value="3-OXOACYL-[ACYL-CARRIER-PROTEIN] SYNTHASE, MITOCHONDRIAL"/>
    <property type="match status" value="1"/>
</dbReference>
<dbReference type="Pfam" id="PF00109">
    <property type="entry name" value="ketoacyl-synt"/>
    <property type="match status" value="1"/>
</dbReference>
<dbReference type="SUPFAM" id="SSF53901">
    <property type="entry name" value="Thiolase-like"/>
    <property type="match status" value="2"/>
</dbReference>
<dbReference type="InterPro" id="IPR014030">
    <property type="entry name" value="Ketoacyl_synth_N"/>
</dbReference>
<evidence type="ECO:0000256" key="2">
    <source>
        <dbReference type="ARBA" id="ARBA00022679"/>
    </source>
</evidence>
<evidence type="ECO:0000313" key="5">
    <source>
        <dbReference type="EMBL" id="GAA1866472.1"/>
    </source>
</evidence>